<dbReference type="Gene3D" id="3.40.190.80">
    <property type="match status" value="1"/>
</dbReference>
<organism evidence="1 2">
    <name type="scientific">Ectothiorhodospira magna</name>
    <dbReference type="NCBI Taxonomy" id="867345"/>
    <lineage>
        <taxon>Bacteria</taxon>
        <taxon>Pseudomonadati</taxon>
        <taxon>Pseudomonadota</taxon>
        <taxon>Gammaproteobacteria</taxon>
        <taxon>Chromatiales</taxon>
        <taxon>Ectothiorhodospiraceae</taxon>
        <taxon>Ectothiorhodospira</taxon>
    </lineage>
</organism>
<dbReference type="EMBL" id="FOFO01000003">
    <property type="protein sequence ID" value="SEP66488.1"/>
    <property type="molecule type" value="Genomic_DNA"/>
</dbReference>
<sequence length="84" mass="9290">MSAFAVQRFEPLYNTTGKIGGIPLREDQNLDYYLRTLSVLLPGTAGVRRAGAASLDLAYVAAGRLDGFWEIGLHEWSGTWRPAY</sequence>
<accession>A0A1H8ZS01</accession>
<dbReference type="GO" id="GO:0008934">
    <property type="term" value="F:inositol monophosphate 1-phosphatase activity"/>
    <property type="evidence" value="ECO:0007669"/>
    <property type="project" value="InterPro"/>
</dbReference>
<reference evidence="2" key="1">
    <citation type="submission" date="2016-10" db="EMBL/GenBank/DDBJ databases">
        <authorList>
            <person name="Varghese N."/>
            <person name="Submissions S."/>
        </authorList>
    </citation>
    <scope>NUCLEOTIDE SEQUENCE [LARGE SCALE GENOMIC DNA]</scope>
    <source>
        <strain evidence="2">B7-7</strain>
    </source>
</reference>
<dbReference type="InterPro" id="IPR022337">
    <property type="entry name" value="Inositol_monophosphatase_SuhB"/>
</dbReference>
<dbReference type="InterPro" id="IPR000760">
    <property type="entry name" value="Inositol_monophosphatase-like"/>
</dbReference>
<dbReference type="STRING" id="867345.SAMN05421693_1035"/>
<dbReference type="PRINTS" id="PR01959">
    <property type="entry name" value="SBIMPHPHTASE"/>
</dbReference>
<proteinExistence type="predicted"/>
<dbReference type="Pfam" id="PF00459">
    <property type="entry name" value="Inositol_P"/>
    <property type="match status" value="1"/>
</dbReference>
<gene>
    <name evidence="1" type="ORF">SAMN05421693_1035</name>
</gene>
<dbReference type="SUPFAM" id="SSF56655">
    <property type="entry name" value="Carbohydrate phosphatase"/>
    <property type="match status" value="1"/>
</dbReference>
<dbReference type="Proteomes" id="UP000199496">
    <property type="component" value="Unassembled WGS sequence"/>
</dbReference>
<evidence type="ECO:0000313" key="2">
    <source>
        <dbReference type="Proteomes" id="UP000199496"/>
    </source>
</evidence>
<protein>
    <submittedName>
        <fullName evidence="1">Inositol monophosphatase family protein</fullName>
    </submittedName>
</protein>
<name>A0A1H8ZS01_9GAMM</name>
<evidence type="ECO:0000313" key="1">
    <source>
        <dbReference type="EMBL" id="SEP66488.1"/>
    </source>
</evidence>
<keyword evidence="2" id="KW-1185">Reference proteome</keyword>
<dbReference type="AlphaFoldDB" id="A0A1H8ZS01"/>